<dbReference type="InterPro" id="IPR022742">
    <property type="entry name" value="Hydrolase_4"/>
</dbReference>
<sequence>MAGAIPMPGVNLGGSSRSRFGAKLFTRGIVKAAMVTDTKPNITDEFDSPHDKKKLKINGNGSFRERIPGKSRIPPPNSSWDERKEEEKEEEEDEKVPTSIHDYMEQSLELIKCADGGPPRWFCPLNSPSPSSSPSSSSKILADSSPLLLFIPGMDGTGLGLILHHETLAPLFEVRCLHIPVMDRTPFEGLLELVEGAVKAEHGLHPGRPIFLVGDSFGATLALAVAARNPSLDLVLILVNPATSIQRSPLQPLFPVLDLVPEEAFHYVPYLLSFTMGDPVRMASAKVPKDLQQPFERSQKVADSLVDMLPTLPGLGRIIPKSSLGWKLKLIRAGALYANSRLHAVKAEVLVLASMKDQMLPSAEEAKRLKAALKNCRVRIFKDSGHTLLLEDGPSLATTIKSALMYRRSKERDIVKDYVLPTKEEFHRQYESTRTLRHLVSPVFLSTDKNGQVIKDLSAIPDEEPLLFVGNHMLMGLELSLIVGEIYKQKKLLARGLAHPLLFSHRFHSEYSDQGFIDQIGLFGATPVTGKNFYKLLSSKHSVLLYPGGAREALHRRGEEYKLFWPEQSEFVRMAARFGATIIPFSCVGEDDMVELLMDYDDIRSNFFLKDRLVLTTDSNFRPKSAGEVANQPLYLPVFAPKVPGRFYCLFGAPISTAGIQERKHADSLYLKVKTQVELGISYLLQKRGQDPYRSALPRLVYEASWGGTKQGPTFDP</sequence>
<evidence type="ECO:0000256" key="4">
    <source>
        <dbReference type="SAM" id="MobiDB-lite"/>
    </source>
</evidence>
<dbReference type="GO" id="GO:0004144">
    <property type="term" value="F:diacylglycerol O-acyltransferase activity"/>
    <property type="evidence" value="ECO:0007669"/>
    <property type="project" value="UniProtKB-ARBA"/>
</dbReference>
<dbReference type="InParanoid" id="D8RYA3"/>
<reference evidence="6 7" key="1">
    <citation type="journal article" date="2011" name="Science">
        <title>The Selaginella genome identifies genetic changes associated with the evolution of vascular plants.</title>
        <authorList>
            <person name="Banks J.A."/>
            <person name="Nishiyama T."/>
            <person name="Hasebe M."/>
            <person name="Bowman J.L."/>
            <person name="Gribskov M."/>
            <person name="dePamphilis C."/>
            <person name="Albert V.A."/>
            <person name="Aono N."/>
            <person name="Aoyama T."/>
            <person name="Ambrose B.A."/>
            <person name="Ashton N.W."/>
            <person name="Axtell M.J."/>
            <person name="Barker E."/>
            <person name="Barker M.S."/>
            <person name="Bennetzen J.L."/>
            <person name="Bonawitz N.D."/>
            <person name="Chapple C."/>
            <person name="Cheng C."/>
            <person name="Correa L.G."/>
            <person name="Dacre M."/>
            <person name="DeBarry J."/>
            <person name="Dreyer I."/>
            <person name="Elias M."/>
            <person name="Engstrom E.M."/>
            <person name="Estelle M."/>
            <person name="Feng L."/>
            <person name="Finet C."/>
            <person name="Floyd S.K."/>
            <person name="Frommer W.B."/>
            <person name="Fujita T."/>
            <person name="Gramzow L."/>
            <person name="Gutensohn M."/>
            <person name="Harholt J."/>
            <person name="Hattori M."/>
            <person name="Heyl A."/>
            <person name="Hirai T."/>
            <person name="Hiwatashi Y."/>
            <person name="Ishikawa M."/>
            <person name="Iwata M."/>
            <person name="Karol K.G."/>
            <person name="Koehler B."/>
            <person name="Kolukisaoglu U."/>
            <person name="Kubo M."/>
            <person name="Kurata T."/>
            <person name="Lalonde S."/>
            <person name="Li K."/>
            <person name="Li Y."/>
            <person name="Litt A."/>
            <person name="Lyons E."/>
            <person name="Manning G."/>
            <person name="Maruyama T."/>
            <person name="Michael T.P."/>
            <person name="Mikami K."/>
            <person name="Miyazaki S."/>
            <person name="Morinaga S."/>
            <person name="Murata T."/>
            <person name="Mueller-Roeber B."/>
            <person name="Nelson D.R."/>
            <person name="Obara M."/>
            <person name="Oguri Y."/>
            <person name="Olmstead R.G."/>
            <person name="Onodera N."/>
            <person name="Petersen B.L."/>
            <person name="Pils B."/>
            <person name="Prigge M."/>
            <person name="Rensing S.A."/>
            <person name="Riano-Pachon D.M."/>
            <person name="Roberts A.W."/>
            <person name="Sato Y."/>
            <person name="Scheller H.V."/>
            <person name="Schulz B."/>
            <person name="Schulz C."/>
            <person name="Shakirov E.V."/>
            <person name="Shibagaki N."/>
            <person name="Shinohara N."/>
            <person name="Shippen D.E."/>
            <person name="Soerensen I."/>
            <person name="Sotooka R."/>
            <person name="Sugimoto N."/>
            <person name="Sugita M."/>
            <person name="Sumikawa N."/>
            <person name="Tanurdzic M."/>
            <person name="Theissen G."/>
            <person name="Ulvskov P."/>
            <person name="Wakazuki S."/>
            <person name="Weng J.K."/>
            <person name="Willats W.W."/>
            <person name="Wipf D."/>
            <person name="Wolf P.G."/>
            <person name="Yang L."/>
            <person name="Zimmer A.D."/>
            <person name="Zhu Q."/>
            <person name="Mitros T."/>
            <person name="Hellsten U."/>
            <person name="Loque D."/>
            <person name="Otillar R."/>
            <person name="Salamov A."/>
            <person name="Schmutz J."/>
            <person name="Shapiro H."/>
            <person name="Lindquist E."/>
            <person name="Lucas S."/>
            <person name="Rokhsar D."/>
            <person name="Grigoriev I.V."/>
        </authorList>
    </citation>
    <scope>NUCLEOTIDE SEQUENCE [LARGE SCALE GENOMIC DNA]</scope>
</reference>
<dbReference type="CDD" id="cd07987">
    <property type="entry name" value="LPLAT_MGAT-like"/>
    <property type="match status" value="1"/>
</dbReference>
<dbReference type="KEGG" id="smo:SELMODRAFT_443086"/>
<evidence type="ECO:0000256" key="1">
    <source>
        <dbReference type="ARBA" id="ARBA00005420"/>
    </source>
</evidence>
<name>D8RYA3_SELML</name>
<dbReference type="GO" id="GO:0016020">
    <property type="term" value="C:membrane"/>
    <property type="evidence" value="ECO:0000318"/>
    <property type="project" value="GO_Central"/>
</dbReference>
<dbReference type="GO" id="GO:0019432">
    <property type="term" value="P:triglyceride biosynthetic process"/>
    <property type="evidence" value="ECO:0007669"/>
    <property type="project" value="UniProtKB-ARBA"/>
</dbReference>
<dbReference type="OrthoDB" id="44277at2759"/>
<dbReference type="InterPro" id="IPR007130">
    <property type="entry name" value="DAGAT"/>
</dbReference>
<dbReference type="Gene3D" id="3.40.50.1820">
    <property type="entry name" value="alpha/beta hydrolase"/>
    <property type="match status" value="1"/>
</dbReference>
<organism evidence="7">
    <name type="scientific">Selaginella moellendorffii</name>
    <name type="common">Spikemoss</name>
    <dbReference type="NCBI Taxonomy" id="88036"/>
    <lineage>
        <taxon>Eukaryota</taxon>
        <taxon>Viridiplantae</taxon>
        <taxon>Streptophyta</taxon>
        <taxon>Embryophyta</taxon>
        <taxon>Tracheophyta</taxon>
        <taxon>Lycopodiopsida</taxon>
        <taxon>Selaginellales</taxon>
        <taxon>Selaginellaceae</taxon>
        <taxon>Selaginella</taxon>
    </lineage>
</organism>
<keyword evidence="3" id="KW-0012">Acyltransferase</keyword>
<evidence type="ECO:0000313" key="6">
    <source>
        <dbReference type="EMBL" id="EFJ23061.1"/>
    </source>
</evidence>
<dbReference type="Pfam" id="PF03982">
    <property type="entry name" value="DAGAT"/>
    <property type="match status" value="1"/>
</dbReference>
<keyword evidence="7" id="KW-1185">Reference proteome</keyword>
<proteinExistence type="inferred from homology"/>
<dbReference type="eggNOG" id="ENOG502QQUD">
    <property type="taxonomic scope" value="Eukaryota"/>
</dbReference>
<dbReference type="PANTHER" id="PTHR22753:SF14">
    <property type="entry name" value="MONOACYLGLYCEROL_DIACYLGLYCEROL O-ACYLTRANSFERASE"/>
    <property type="match status" value="1"/>
</dbReference>
<evidence type="ECO:0000256" key="3">
    <source>
        <dbReference type="ARBA" id="ARBA00023315"/>
    </source>
</evidence>
<protein>
    <recommendedName>
        <fullName evidence="5">Serine aminopeptidase S33 domain-containing protein</fullName>
    </recommendedName>
</protein>
<keyword evidence="2" id="KW-0808">Transferase</keyword>
<dbReference type="FunCoup" id="D8RYA3">
    <property type="interactions" value="102"/>
</dbReference>
<feature type="domain" description="Serine aminopeptidase S33" evidence="5">
    <location>
        <begin position="203"/>
        <end position="391"/>
    </location>
</feature>
<dbReference type="Pfam" id="PF12146">
    <property type="entry name" value="Hydrolase_4"/>
    <property type="match status" value="1"/>
</dbReference>
<dbReference type="Proteomes" id="UP000001514">
    <property type="component" value="Unassembled WGS sequence"/>
</dbReference>
<evidence type="ECO:0000256" key="2">
    <source>
        <dbReference type="ARBA" id="ARBA00022679"/>
    </source>
</evidence>
<feature type="region of interest" description="Disordered" evidence="4">
    <location>
        <begin position="40"/>
        <end position="97"/>
    </location>
</feature>
<dbReference type="OMA" id="HEVPTFE"/>
<dbReference type="AlphaFoldDB" id="D8RYA3"/>
<dbReference type="EMBL" id="GL377594">
    <property type="protein sequence ID" value="EFJ23061.1"/>
    <property type="molecule type" value="Genomic_DNA"/>
</dbReference>
<dbReference type="PANTHER" id="PTHR22753">
    <property type="entry name" value="TRANSMEMBRANE PROTEIN 68"/>
    <property type="match status" value="1"/>
</dbReference>
<dbReference type="HOGENOM" id="CLU_015395_2_1_1"/>
<dbReference type="STRING" id="88036.D8RYA3"/>
<dbReference type="SUPFAM" id="SSF53474">
    <property type="entry name" value="alpha/beta-Hydrolases"/>
    <property type="match status" value="1"/>
</dbReference>
<dbReference type="Gramene" id="EFJ23061">
    <property type="protein sequence ID" value="EFJ23061"/>
    <property type="gene ID" value="SELMODRAFT_443086"/>
</dbReference>
<evidence type="ECO:0000313" key="7">
    <source>
        <dbReference type="Proteomes" id="UP000001514"/>
    </source>
</evidence>
<comment type="similarity">
    <text evidence="1">Belongs to the diacylglycerol acyltransferase family.</text>
</comment>
<dbReference type="InterPro" id="IPR029058">
    <property type="entry name" value="AB_hydrolase_fold"/>
</dbReference>
<gene>
    <name evidence="6" type="ORF">SELMODRAFT_443086</name>
</gene>
<accession>D8RYA3</accession>
<evidence type="ECO:0000259" key="5">
    <source>
        <dbReference type="Pfam" id="PF12146"/>
    </source>
</evidence>